<dbReference type="SUPFAM" id="SSF52833">
    <property type="entry name" value="Thioredoxin-like"/>
    <property type="match status" value="1"/>
</dbReference>
<sequence length="222" mass="24685">MELVLHGAPLSPYVRKVRVTLALKHVACTLDPIDPWRQAVRLRELNPIGRIPVLEVDGRPLCESSVICHYLDEVYPEPPLLPAEPWARARARWFERYADTELGPLLTFAVFGQRVIRPLLGQPVDEAQVRAAIDERLPPLLDWLEAELGDRDWLVGAGPTLADLAFATHTVNYGYGGEALDPTRHPRLCALAARTLATLPFAALLAEEAAVMDKVRARLARP</sequence>
<dbReference type="InterPro" id="IPR036282">
    <property type="entry name" value="Glutathione-S-Trfase_C_sf"/>
</dbReference>
<dbReference type="PANTHER" id="PTHR43968">
    <property type="match status" value="1"/>
</dbReference>
<gene>
    <name evidence="3" type="ORF">EV699_11154</name>
</gene>
<accession>A0A4R2L3A2</accession>
<proteinExistence type="predicted"/>
<dbReference type="PANTHER" id="PTHR43968:SF6">
    <property type="entry name" value="GLUTATHIONE S-TRANSFERASE OMEGA"/>
    <property type="match status" value="1"/>
</dbReference>
<evidence type="ECO:0000259" key="1">
    <source>
        <dbReference type="PROSITE" id="PS50404"/>
    </source>
</evidence>
<dbReference type="InterPro" id="IPR036249">
    <property type="entry name" value="Thioredoxin-like_sf"/>
</dbReference>
<dbReference type="PROSITE" id="PS50404">
    <property type="entry name" value="GST_NTER"/>
    <property type="match status" value="1"/>
</dbReference>
<organism evidence="3 4">
    <name type="scientific">Plasticicumulans lactativorans</name>
    <dbReference type="NCBI Taxonomy" id="1133106"/>
    <lineage>
        <taxon>Bacteria</taxon>
        <taxon>Pseudomonadati</taxon>
        <taxon>Pseudomonadota</taxon>
        <taxon>Gammaproteobacteria</taxon>
        <taxon>Candidatus Competibacteraceae</taxon>
        <taxon>Plasticicumulans</taxon>
    </lineage>
</organism>
<dbReference type="InterPro" id="IPR050983">
    <property type="entry name" value="GST_Omega/HSP26"/>
</dbReference>
<dbReference type="RefSeq" id="WP_132542579.1">
    <property type="nucleotide sequence ID" value="NZ_SLWY01000011.1"/>
</dbReference>
<keyword evidence="3" id="KW-0808">Transferase</keyword>
<dbReference type="SFLD" id="SFLDS00019">
    <property type="entry name" value="Glutathione_Transferase_(cytos"/>
    <property type="match status" value="1"/>
</dbReference>
<dbReference type="EMBL" id="SLWY01000011">
    <property type="protein sequence ID" value="TCO80853.1"/>
    <property type="molecule type" value="Genomic_DNA"/>
</dbReference>
<dbReference type="Proteomes" id="UP000295765">
    <property type="component" value="Unassembled WGS sequence"/>
</dbReference>
<protein>
    <submittedName>
        <fullName evidence="3">Glutathione S-transferase</fullName>
    </submittedName>
</protein>
<dbReference type="InterPro" id="IPR004045">
    <property type="entry name" value="Glutathione_S-Trfase_N"/>
</dbReference>
<evidence type="ECO:0000313" key="4">
    <source>
        <dbReference type="Proteomes" id="UP000295765"/>
    </source>
</evidence>
<dbReference type="GO" id="GO:0016740">
    <property type="term" value="F:transferase activity"/>
    <property type="evidence" value="ECO:0007669"/>
    <property type="project" value="UniProtKB-KW"/>
</dbReference>
<evidence type="ECO:0000313" key="3">
    <source>
        <dbReference type="EMBL" id="TCO80853.1"/>
    </source>
</evidence>
<dbReference type="Pfam" id="PF13410">
    <property type="entry name" value="GST_C_2"/>
    <property type="match status" value="1"/>
</dbReference>
<dbReference type="AlphaFoldDB" id="A0A4R2L3A2"/>
<comment type="caution">
    <text evidence="3">The sequence shown here is derived from an EMBL/GenBank/DDBJ whole genome shotgun (WGS) entry which is preliminary data.</text>
</comment>
<feature type="domain" description="GST N-terminal" evidence="1">
    <location>
        <begin position="1"/>
        <end position="79"/>
    </location>
</feature>
<name>A0A4R2L3A2_9GAMM</name>
<dbReference type="PROSITE" id="PS50405">
    <property type="entry name" value="GST_CTER"/>
    <property type="match status" value="1"/>
</dbReference>
<dbReference type="Pfam" id="PF13417">
    <property type="entry name" value="GST_N_3"/>
    <property type="match status" value="1"/>
</dbReference>
<dbReference type="GO" id="GO:0005737">
    <property type="term" value="C:cytoplasm"/>
    <property type="evidence" value="ECO:0007669"/>
    <property type="project" value="TreeGrafter"/>
</dbReference>
<keyword evidence="4" id="KW-1185">Reference proteome</keyword>
<dbReference type="InterPro" id="IPR010987">
    <property type="entry name" value="Glutathione-S-Trfase_C-like"/>
</dbReference>
<dbReference type="SUPFAM" id="SSF47616">
    <property type="entry name" value="GST C-terminal domain-like"/>
    <property type="match status" value="1"/>
</dbReference>
<dbReference type="Gene3D" id="3.40.30.10">
    <property type="entry name" value="Glutaredoxin"/>
    <property type="match status" value="1"/>
</dbReference>
<dbReference type="Gene3D" id="1.20.1050.10">
    <property type="match status" value="1"/>
</dbReference>
<feature type="domain" description="GST C-terminal" evidence="2">
    <location>
        <begin position="84"/>
        <end position="222"/>
    </location>
</feature>
<dbReference type="OrthoDB" id="9782992at2"/>
<dbReference type="SFLD" id="SFLDG00358">
    <property type="entry name" value="Main_(cytGST)"/>
    <property type="match status" value="1"/>
</dbReference>
<dbReference type="CDD" id="cd00299">
    <property type="entry name" value="GST_C_family"/>
    <property type="match status" value="1"/>
</dbReference>
<dbReference type="InterPro" id="IPR040079">
    <property type="entry name" value="Glutathione_S-Trfase"/>
</dbReference>
<evidence type="ECO:0000259" key="2">
    <source>
        <dbReference type="PROSITE" id="PS50405"/>
    </source>
</evidence>
<reference evidence="3 4" key="1">
    <citation type="submission" date="2019-03" db="EMBL/GenBank/DDBJ databases">
        <title>Genomic Encyclopedia of Type Strains, Phase IV (KMG-IV): sequencing the most valuable type-strain genomes for metagenomic binning, comparative biology and taxonomic classification.</title>
        <authorList>
            <person name="Goeker M."/>
        </authorList>
    </citation>
    <scope>NUCLEOTIDE SEQUENCE [LARGE SCALE GENOMIC DNA]</scope>
    <source>
        <strain evidence="3 4">DSM 25287</strain>
    </source>
</reference>